<dbReference type="InterPro" id="IPR057326">
    <property type="entry name" value="KR_dom"/>
</dbReference>
<reference evidence="5" key="1">
    <citation type="submission" date="2022-07" db="EMBL/GenBank/DDBJ databases">
        <title>Taxonomy of Novel Oxalotrophic and Methylotrophic Bacteria.</title>
        <authorList>
            <person name="Sahin N."/>
            <person name="Tani A."/>
        </authorList>
    </citation>
    <scope>NUCLEOTIDE SEQUENCE</scope>
    <source>
        <strain evidence="5">Y10</strain>
    </source>
</reference>
<dbReference type="Proteomes" id="UP001143543">
    <property type="component" value="Unassembled WGS sequence"/>
</dbReference>
<dbReference type="PANTHER" id="PTHR44169">
    <property type="entry name" value="NADPH-DEPENDENT 1-ACYLDIHYDROXYACETONE PHOSPHATE REDUCTASE"/>
    <property type="match status" value="1"/>
</dbReference>
<dbReference type="PRINTS" id="PR00081">
    <property type="entry name" value="GDHRDH"/>
</dbReference>
<keyword evidence="6" id="KW-1185">Reference proteome</keyword>
<gene>
    <name evidence="5" type="primary">dltE_1</name>
    <name evidence="5" type="ORF">Y10_17910</name>
</gene>
<proteinExistence type="inferred from homology"/>
<evidence type="ECO:0000259" key="4">
    <source>
        <dbReference type="SMART" id="SM00822"/>
    </source>
</evidence>
<feature type="domain" description="Ketoreductase" evidence="4">
    <location>
        <begin position="6"/>
        <end position="180"/>
    </location>
</feature>
<sequence length="248" mass="27096">MKLENNTVLITGGGSGIGLEIAKQLHPHNKVIIVGRNLQKLAAVEAMLPGVTTLQADVTKEQDVKELVKTVVERFETLNVLINNAGLAYITPVLEETTFYQTTSQEFETNFFAPLKLIQQFLPLLRTKEEAAIVNVTSIAALCPSAPGAGYCASKGALHSYTQSLRQQLKDSSVKLFELMPPLVATEFSSEIGGLEHGMPASEVATELIAAWKTDLFEIHVGDTKAFYDTYFSKSQEAFEMLNAPMNS</sequence>
<dbReference type="RefSeq" id="WP_281765059.1">
    <property type="nucleotide sequence ID" value="NZ_BRVO01000002.1"/>
</dbReference>
<dbReference type="InterPro" id="IPR002347">
    <property type="entry name" value="SDR_fam"/>
</dbReference>
<organism evidence="5 6">
    <name type="scientific">Neptunitalea lumnitzerae</name>
    <dbReference type="NCBI Taxonomy" id="2965509"/>
    <lineage>
        <taxon>Bacteria</taxon>
        <taxon>Pseudomonadati</taxon>
        <taxon>Bacteroidota</taxon>
        <taxon>Flavobacteriia</taxon>
        <taxon>Flavobacteriales</taxon>
        <taxon>Flavobacteriaceae</taxon>
        <taxon>Neptunitalea</taxon>
    </lineage>
</organism>
<dbReference type="PRINTS" id="PR00080">
    <property type="entry name" value="SDRFAMILY"/>
</dbReference>
<comment type="similarity">
    <text evidence="1 3">Belongs to the short-chain dehydrogenases/reductases (SDR) family.</text>
</comment>
<dbReference type="Pfam" id="PF00106">
    <property type="entry name" value="adh_short"/>
    <property type="match status" value="1"/>
</dbReference>
<evidence type="ECO:0000256" key="3">
    <source>
        <dbReference type="RuleBase" id="RU000363"/>
    </source>
</evidence>
<dbReference type="Gene3D" id="3.40.50.720">
    <property type="entry name" value="NAD(P)-binding Rossmann-like Domain"/>
    <property type="match status" value="1"/>
</dbReference>
<name>A0ABQ5MJ50_9FLAO</name>
<evidence type="ECO:0000256" key="1">
    <source>
        <dbReference type="ARBA" id="ARBA00006484"/>
    </source>
</evidence>
<keyword evidence="2" id="KW-0560">Oxidoreductase</keyword>
<accession>A0ABQ5MJ50</accession>
<evidence type="ECO:0000256" key="2">
    <source>
        <dbReference type="ARBA" id="ARBA00023002"/>
    </source>
</evidence>
<dbReference type="InterPro" id="IPR036291">
    <property type="entry name" value="NAD(P)-bd_dom_sf"/>
</dbReference>
<evidence type="ECO:0000313" key="5">
    <source>
        <dbReference type="EMBL" id="GLB49423.1"/>
    </source>
</evidence>
<dbReference type="EMBL" id="BRVO01000002">
    <property type="protein sequence ID" value="GLB49423.1"/>
    <property type="molecule type" value="Genomic_DNA"/>
</dbReference>
<dbReference type="InterPro" id="IPR020904">
    <property type="entry name" value="Sc_DH/Rdtase_CS"/>
</dbReference>
<comment type="caution">
    <text evidence="5">The sequence shown here is derived from an EMBL/GenBank/DDBJ whole genome shotgun (WGS) entry which is preliminary data.</text>
</comment>
<dbReference type="SUPFAM" id="SSF51735">
    <property type="entry name" value="NAD(P)-binding Rossmann-fold domains"/>
    <property type="match status" value="1"/>
</dbReference>
<dbReference type="SMART" id="SM00822">
    <property type="entry name" value="PKS_KR"/>
    <property type="match status" value="1"/>
</dbReference>
<protein>
    <submittedName>
        <fullName evidence="5">Oxidoreductase DltE</fullName>
    </submittedName>
</protein>
<dbReference type="PANTHER" id="PTHR44169:SF6">
    <property type="entry name" value="NADPH-DEPENDENT 1-ACYLDIHYDROXYACETONE PHOSPHATE REDUCTASE"/>
    <property type="match status" value="1"/>
</dbReference>
<dbReference type="PROSITE" id="PS00061">
    <property type="entry name" value="ADH_SHORT"/>
    <property type="match status" value="1"/>
</dbReference>
<evidence type="ECO:0000313" key="6">
    <source>
        <dbReference type="Proteomes" id="UP001143543"/>
    </source>
</evidence>